<feature type="compositionally biased region" description="Basic residues" evidence="1">
    <location>
        <begin position="102"/>
        <end position="114"/>
    </location>
</feature>
<accession>A0A5C3N7J2</accession>
<organism evidence="2 3">
    <name type="scientific">Heliocybe sulcata</name>
    <dbReference type="NCBI Taxonomy" id="5364"/>
    <lineage>
        <taxon>Eukaryota</taxon>
        <taxon>Fungi</taxon>
        <taxon>Dikarya</taxon>
        <taxon>Basidiomycota</taxon>
        <taxon>Agaricomycotina</taxon>
        <taxon>Agaricomycetes</taxon>
        <taxon>Gloeophyllales</taxon>
        <taxon>Gloeophyllaceae</taxon>
        <taxon>Heliocybe</taxon>
    </lineage>
</organism>
<feature type="compositionally biased region" description="Basic and acidic residues" evidence="1">
    <location>
        <begin position="115"/>
        <end position="131"/>
    </location>
</feature>
<feature type="compositionally biased region" description="Basic and acidic residues" evidence="1">
    <location>
        <begin position="542"/>
        <end position="562"/>
    </location>
</feature>
<reference evidence="2 3" key="1">
    <citation type="journal article" date="2019" name="Nat. Ecol. Evol.">
        <title>Megaphylogeny resolves global patterns of mushroom evolution.</title>
        <authorList>
            <person name="Varga T."/>
            <person name="Krizsan K."/>
            <person name="Foldi C."/>
            <person name="Dima B."/>
            <person name="Sanchez-Garcia M."/>
            <person name="Sanchez-Ramirez S."/>
            <person name="Szollosi G.J."/>
            <person name="Szarkandi J.G."/>
            <person name="Papp V."/>
            <person name="Albert L."/>
            <person name="Andreopoulos W."/>
            <person name="Angelini C."/>
            <person name="Antonin V."/>
            <person name="Barry K.W."/>
            <person name="Bougher N.L."/>
            <person name="Buchanan P."/>
            <person name="Buyck B."/>
            <person name="Bense V."/>
            <person name="Catcheside P."/>
            <person name="Chovatia M."/>
            <person name="Cooper J."/>
            <person name="Damon W."/>
            <person name="Desjardin D."/>
            <person name="Finy P."/>
            <person name="Geml J."/>
            <person name="Haridas S."/>
            <person name="Hughes K."/>
            <person name="Justo A."/>
            <person name="Karasinski D."/>
            <person name="Kautmanova I."/>
            <person name="Kiss B."/>
            <person name="Kocsube S."/>
            <person name="Kotiranta H."/>
            <person name="LaButti K.M."/>
            <person name="Lechner B.E."/>
            <person name="Liimatainen K."/>
            <person name="Lipzen A."/>
            <person name="Lukacs Z."/>
            <person name="Mihaltcheva S."/>
            <person name="Morgado L.N."/>
            <person name="Niskanen T."/>
            <person name="Noordeloos M.E."/>
            <person name="Ohm R.A."/>
            <person name="Ortiz-Santana B."/>
            <person name="Ovrebo C."/>
            <person name="Racz N."/>
            <person name="Riley R."/>
            <person name="Savchenko A."/>
            <person name="Shiryaev A."/>
            <person name="Soop K."/>
            <person name="Spirin V."/>
            <person name="Szebenyi C."/>
            <person name="Tomsovsky M."/>
            <person name="Tulloss R.E."/>
            <person name="Uehling J."/>
            <person name="Grigoriev I.V."/>
            <person name="Vagvolgyi C."/>
            <person name="Papp T."/>
            <person name="Martin F.M."/>
            <person name="Miettinen O."/>
            <person name="Hibbett D.S."/>
            <person name="Nagy L.G."/>
        </authorList>
    </citation>
    <scope>NUCLEOTIDE SEQUENCE [LARGE SCALE GENOMIC DNA]</scope>
    <source>
        <strain evidence="2 3">OMC1185</strain>
    </source>
</reference>
<protein>
    <submittedName>
        <fullName evidence="2">Uncharacterized protein</fullName>
    </submittedName>
</protein>
<feature type="region of interest" description="Disordered" evidence="1">
    <location>
        <begin position="459"/>
        <end position="680"/>
    </location>
</feature>
<feature type="compositionally biased region" description="Acidic residues" evidence="1">
    <location>
        <begin position="665"/>
        <end position="680"/>
    </location>
</feature>
<feature type="region of interest" description="Disordered" evidence="1">
    <location>
        <begin position="47"/>
        <end position="140"/>
    </location>
</feature>
<feature type="compositionally biased region" description="Basic and acidic residues" evidence="1">
    <location>
        <begin position="60"/>
        <end position="69"/>
    </location>
</feature>
<feature type="compositionally biased region" description="Low complexity" evidence="1">
    <location>
        <begin position="86"/>
        <end position="95"/>
    </location>
</feature>
<feature type="compositionally biased region" description="Acidic residues" evidence="1">
    <location>
        <begin position="460"/>
        <end position="478"/>
    </location>
</feature>
<keyword evidence="3" id="KW-1185">Reference proteome</keyword>
<sequence length="680" mass="78140">MLGTGALEAAQWGLILGTVTMNAGTRRTAVQDISDPPSNYKSAVIGQLRKRGQHEESDESSSHHEEIATKRQRNAYQRRASHPHQRSSSPFRSSSSPPPKSLSHHRSSRPKQGRHKAETTRQLRRTADRVRRGFPSNNSDDDFQLGRRWNVLLRSPERLTPAQRVARAIIWERARRLFQRLCGVPAGQSWPQTMEPRYEEDTGEQYYTPVFDEGVTHPVNQEIFDAVADILYSELMDPDTPREHELDHEDVYFNRLTIIGLLKKSFDGWKRDALKDRDLAKKQRWQKNISNSKRLERRRGECRRLLKVTSIYKQRHGRDPTPFVEIDWVSEMASEPEDGEDFDEWKERMGRLAGMPRDGPGMTQERWDSLTFWEEVRPAWRSNFHTSILEELRTDWWEQATPQDRRRFTAIRVTDTGRVSNTPPATAPWNCSISKAWWDEHAHDFRDHLHEWGTWGNPDGWDDIPDDNDGEDITDEDGLAQPDPLGESSPVHADLSDRASPAPISPGHVHDGSPIYDHCVPESRAASYTSGPPENEPPPPETRSREQHFLRRTPEHPPRGSQERSPAIMATHREHPVRSSQFLSRRRISSSGSEASHHSRHLSPHLAGEWSQVEPEDDSDRQLEDLRHDREPPRNPVVGTVSRPRTSPVVRIGSPTSSSPASSEDPSDDDELEYEDIWHR</sequence>
<name>A0A5C3N7J2_9AGAM</name>
<evidence type="ECO:0000313" key="3">
    <source>
        <dbReference type="Proteomes" id="UP000305948"/>
    </source>
</evidence>
<feature type="compositionally biased region" description="Basic and acidic residues" evidence="1">
    <location>
        <begin position="620"/>
        <end position="633"/>
    </location>
</feature>
<dbReference type="EMBL" id="ML213508">
    <property type="protein sequence ID" value="TFK52767.1"/>
    <property type="molecule type" value="Genomic_DNA"/>
</dbReference>
<evidence type="ECO:0000313" key="2">
    <source>
        <dbReference type="EMBL" id="TFK52767.1"/>
    </source>
</evidence>
<proteinExistence type="predicted"/>
<dbReference type="AlphaFoldDB" id="A0A5C3N7J2"/>
<gene>
    <name evidence="2" type="ORF">OE88DRAFT_1733760</name>
</gene>
<dbReference type="Proteomes" id="UP000305948">
    <property type="component" value="Unassembled WGS sequence"/>
</dbReference>
<dbReference type="OrthoDB" id="3052718at2759"/>
<evidence type="ECO:0000256" key="1">
    <source>
        <dbReference type="SAM" id="MobiDB-lite"/>
    </source>
</evidence>
<feature type="compositionally biased region" description="Low complexity" evidence="1">
    <location>
        <begin position="654"/>
        <end position="664"/>
    </location>
</feature>